<feature type="transmembrane region" description="Helical" evidence="5">
    <location>
        <begin position="199"/>
        <end position="222"/>
    </location>
</feature>
<evidence type="ECO:0000313" key="6">
    <source>
        <dbReference type="EMBL" id="PSJ31093.1"/>
    </source>
</evidence>
<comment type="caution">
    <text evidence="6">The sequence shown here is derived from an EMBL/GenBank/DDBJ whole genome shotgun (WGS) entry which is preliminary data.</text>
</comment>
<keyword evidence="2 5" id="KW-0812">Transmembrane</keyword>
<dbReference type="PANTHER" id="PTHR11785:SF512">
    <property type="entry name" value="SOBREMESA, ISOFORM B"/>
    <property type="match status" value="1"/>
</dbReference>
<comment type="subcellular location">
    <subcellularLocation>
        <location evidence="1">Membrane</location>
        <topology evidence="1">Multi-pass membrane protein</topology>
    </subcellularLocation>
</comment>
<evidence type="ECO:0000256" key="1">
    <source>
        <dbReference type="ARBA" id="ARBA00004141"/>
    </source>
</evidence>
<sequence>MINENDTKNLTKSVGLVSAILTVVGSLIGGGVFFKPQAIYTATGGAPGLGMFCWVIAGVITICGALTVSELAVSIPKTGGMIVYIRELYGERLSFLAGWVQVFLYFPGMIAALAVVFSEQFVILSGIEWMKIPMTLIMVGVLCFTHMLGGKKSAYIGNIATVSKIAVLAIIIVAGLAIGGGGNSITTPFVGKGVNPVVAGGQVLLAVFFVFDGWINVCALAGEMKNPSKDLSKAMVGGIGIVLFIYLAINVAYLKVLPASTLANSQSPGLAVATELFGNSAGSIIGIGIMISVFGCASAFSFTGSRVLYALAGENILPKSDKLLELNKYNAPKNSILLMCVISALFALSGQFNLLSDVAIFSIWIFIVLTFLGVFKNRKLNDVSKFKFKVPLYPIIPIIAIAAGVFVLSIQLITSTAMSIGSIAILLCGVPIYNSSLKRKMKSPISSQKSC</sequence>
<dbReference type="RefSeq" id="WP_106777172.1">
    <property type="nucleotide sequence ID" value="NZ_JBGGGQ010000004.1"/>
</dbReference>
<organism evidence="6 7">
    <name type="scientific">Peptostreptococcus russellii</name>
    <dbReference type="NCBI Taxonomy" id="215200"/>
    <lineage>
        <taxon>Bacteria</taxon>
        <taxon>Bacillati</taxon>
        <taxon>Bacillota</taxon>
        <taxon>Clostridia</taxon>
        <taxon>Peptostreptococcales</taxon>
        <taxon>Peptostreptococcaceae</taxon>
        <taxon>Peptostreptococcus</taxon>
    </lineage>
</organism>
<dbReference type="InterPro" id="IPR002293">
    <property type="entry name" value="AA/rel_permease1"/>
</dbReference>
<feature type="transmembrane region" description="Helical" evidence="5">
    <location>
        <begin position="276"/>
        <end position="300"/>
    </location>
</feature>
<name>A0A2P7PZF9_9FIRM</name>
<feature type="transmembrane region" description="Helical" evidence="5">
    <location>
        <begin position="335"/>
        <end position="352"/>
    </location>
</feature>
<keyword evidence="7" id="KW-1185">Reference proteome</keyword>
<keyword evidence="3 5" id="KW-1133">Transmembrane helix</keyword>
<keyword evidence="4 5" id="KW-0472">Membrane</keyword>
<dbReference type="PANTHER" id="PTHR11785">
    <property type="entry name" value="AMINO ACID TRANSPORTER"/>
    <property type="match status" value="1"/>
</dbReference>
<feature type="transmembrane region" description="Helical" evidence="5">
    <location>
        <begin position="12"/>
        <end position="34"/>
    </location>
</feature>
<feature type="transmembrane region" description="Helical" evidence="5">
    <location>
        <begin position="155"/>
        <end position="179"/>
    </location>
</feature>
<dbReference type="GO" id="GO:0016020">
    <property type="term" value="C:membrane"/>
    <property type="evidence" value="ECO:0007669"/>
    <property type="project" value="UniProtKB-SubCell"/>
</dbReference>
<feature type="transmembrane region" description="Helical" evidence="5">
    <location>
        <begin position="416"/>
        <end position="433"/>
    </location>
</feature>
<evidence type="ECO:0000256" key="3">
    <source>
        <dbReference type="ARBA" id="ARBA00022989"/>
    </source>
</evidence>
<feature type="transmembrane region" description="Helical" evidence="5">
    <location>
        <begin position="358"/>
        <end position="378"/>
    </location>
</feature>
<dbReference type="PIRSF" id="PIRSF006060">
    <property type="entry name" value="AA_transporter"/>
    <property type="match status" value="1"/>
</dbReference>
<reference evidence="6" key="1">
    <citation type="thesis" date="2015" institute="Rutgers" country="The State University of New Jersey, 14 College Farm Rd., New Brunswick, NJ, USA">
        <title>Ammonia toxicity in bacteria and its implications for treatment of and resource recovery from highly nitrogenous organic wastes.</title>
        <authorList>
            <person name="Luther A.K."/>
        </authorList>
    </citation>
    <scope>NUCLEOTIDE SEQUENCE</scope>
    <source>
        <strain evidence="6">RT-10B</strain>
    </source>
</reference>
<gene>
    <name evidence="6" type="ORF">UF10_07420</name>
</gene>
<dbReference type="GO" id="GO:0015179">
    <property type="term" value="F:L-amino acid transmembrane transporter activity"/>
    <property type="evidence" value="ECO:0007669"/>
    <property type="project" value="TreeGrafter"/>
</dbReference>
<evidence type="ECO:0000256" key="2">
    <source>
        <dbReference type="ARBA" id="ARBA00022692"/>
    </source>
</evidence>
<dbReference type="Proteomes" id="UP000241434">
    <property type="component" value="Unassembled WGS sequence"/>
</dbReference>
<dbReference type="Pfam" id="PF13520">
    <property type="entry name" value="AA_permease_2"/>
    <property type="match status" value="1"/>
</dbReference>
<dbReference type="EMBL" id="JYGE01000006">
    <property type="protein sequence ID" value="PSJ31093.1"/>
    <property type="molecule type" value="Genomic_DNA"/>
</dbReference>
<feature type="transmembrane region" description="Helical" evidence="5">
    <location>
        <begin position="129"/>
        <end position="148"/>
    </location>
</feature>
<feature type="transmembrane region" description="Helical" evidence="5">
    <location>
        <begin position="54"/>
        <end position="73"/>
    </location>
</feature>
<evidence type="ECO:0000313" key="7">
    <source>
        <dbReference type="Proteomes" id="UP000241434"/>
    </source>
</evidence>
<dbReference type="InterPro" id="IPR050598">
    <property type="entry name" value="AminoAcid_Transporter"/>
</dbReference>
<evidence type="ECO:0000256" key="4">
    <source>
        <dbReference type="ARBA" id="ARBA00023136"/>
    </source>
</evidence>
<protein>
    <submittedName>
        <fullName evidence="6">Amino acid permease</fullName>
    </submittedName>
</protein>
<evidence type="ECO:0000256" key="5">
    <source>
        <dbReference type="SAM" id="Phobius"/>
    </source>
</evidence>
<feature type="transmembrane region" description="Helical" evidence="5">
    <location>
        <begin position="390"/>
        <end position="410"/>
    </location>
</feature>
<feature type="transmembrane region" description="Helical" evidence="5">
    <location>
        <begin position="93"/>
        <end position="117"/>
    </location>
</feature>
<feature type="transmembrane region" description="Helical" evidence="5">
    <location>
        <begin position="234"/>
        <end position="256"/>
    </location>
</feature>
<dbReference type="Gene3D" id="1.20.1740.10">
    <property type="entry name" value="Amino acid/polyamine transporter I"/>
    <property type="match status" value="1"/>
</dbReference>
<dbReference type="OrthoDB" id="3181223at2"/>
<accession>A0A2P7PZF9</accession>
<dbReference type="AlphaFoldDB" id="A0A2P7PZF9"/>
<proteinExistence type="predicted"/>